<dbReference type="InterPro" id="IPR046229">
    <property type="entry name" value="TnpC-like"/>
</dbReference>
<proteinExistence type="predicted"/>
<evidence type="ECO:0000313" key="2">
    <source>
        <dbReference type="EMBL" id="TCO84130.1"/>
    </source>
</evidence>
<gene>
    <name evidence="2" type="ORF">EV212_10922</name>
</gene>
<dbReference type="Proteomes" id="UP000295711">
    <property type="component" value="Unassembled WGS sequence"/>
</dbReference>
<keyword evidence="1" id="KW-0175">Coiled coil</keyword>
<reference evidence="2 3" key="1">
    <citation type="submission" date="2019-03" db="EMBL/GenBank/DDBJ databases">
        <title>Genomic Encyclopedia of Type Strains, Phase IV (KMG-IV): sequencing the most valuable type-strain genomes for metagenomic binning, comparative biology and taxonomic classification.</title>
        <authorList>
            <person name="Goeker M."/>
        </authorList>
    </citation>
    <scope>NUCLEOTIDE SEQUENCE [LARGE SCALE GENOMIC DNA]</scope>
    <source>
        <strain evidence="2 3">DSM 28559</strain>
    </source>
</reference>
<dbReference type="AlphaFoldDB" id="A0A4R2LVT9"/>
<name>A0A4R2LVT9_9FIRM</name>
<sequence>MNQERSEAKISVAAEAIKKLMENGEKVTVSKLMKMTGLSKGFFYKNVVIRSQISEALDRQVGMVDPRRGILDMAMNNRIELLLQQIAELKRENEMLRAENQKLQKAVKKKSLSVIKNL</sequence>
<dbReference type="EMBL" id="SLXA01000009">
    <property type="protein sequence ID" value="TCO84130.1"/>
    <property type="molecule type" value="Genomic_DNA"/>
</dbReference>
<keyword evidence="3" id="KW-1185">Reference proteome</keyword>
<accession>A0A4R2LVT9</accession>
<protein>
    <recommendedName>
        <fullName evidence="4">Transposase</fullName>
    </recommendedName>
</protein>
<evidence type="ECO:0008006" key="4">
    <source>
        <dbReference type="Google" id="ProtNLM"/>
    </source>
</evidence>
<dbReference type="Pfam" id="PF19776">
    <property type="entry name" value="DUF6262"/>
    <property type="match status" value="1"/>
</dbReference>
<evidence type="ECO:0000256" key="1">
    <source>
        <dbReference type="SAM" id="Coils"/>
    </source>
</evidence>
<comment type="caution">
    <text evidence="2">The sequence shown here is derived from an EMBL/GenBank/DDBJ whole genome shotgun (WGS) entry which is preliminary data.</text>
</comment>
<evidence type="ECO:0000313" key="3">
    <source>
        <dbReference type="Proteomes" id="UP000295711"/>
    </source>
</evidence>
<organism evidence="2 3">
    <name type="scientific">Frisingicoccus caecimuris</name>
    <dbReference type="NCBI Taxonomy" id="1796636"/>
    <lineage>
        <taxon>Bacteria</taxon>
        <taxon>Bacillati</taxon>
        <taxon>Bacillota</taxon>
        <taxon>Clostridia</taxon>
        <taxon>Lachnospirales</taxon>
        <taxon>Lachnospiraceae</taxon>
        <taxon>Frisingicoccus</taxon>
    </lineage>
</organism>
<feature type="coiled-coil region" evidence="1">
    <location>
        <begin position="72"/>
        <end position="113"/>
    </location>
</feature>